<sequence>MMARPSAPMSRSSGTCVSLLSKLVASFAVSSLALYLLYVLLIKHSVITIHGGGSGGVGGDVDRSHRGSSSSSFLGKRELETPRAWSARRVISHFNLQSLAEVRWAMPSLTAHALENALNMSAHVVEVPVAWCPPKSNVHPREAWSQPIVAWTSEDPNTMHTGLTLNDALNIIIAKKPSMGILINIRDPRALQPALKLIDVEARFHNLKGPIFIKAELLSAQGINADDTYALEELQEDVSESDIFKANIPLFRRLGFKATHYTHGRGYAGETRKVETNVTAFVAAVAATTPYAALMPFLSLDLANACMAYFHNRRGGVWNNYATPSPPPPPPNAPPDFQAYLRNETQKLQFEQRAEEREREEQARVVRLANAQIKGSFLGSSNSVNAEAAHQERAVQQAREERHSKNIIKGEWLGTSNSVAADETASKEALEAAGYVLRPVPDAKAPFDSSKKLTGSTGDTVGRKDNLKEIKGELRAREAYEAYAKMEEADADADVQRQVDTLRQKQAQEAKARTEDMEAKETGSRRSLLRKHNKRKVVAPKDPKHEAASNKFIRQTMRAKGYERYPALLESHTRAVDELLWGAGWRGATIWPVPACLLVPSWSYAEEKLNRTVYVEGGGFSDMGEDVQDHSLFVYGDIMEKEAAFLRSHIPPERVYLNLTTEFMAMSGKYADVRLSVPDA</sequence>
<protein>
    <recommendedName>
        <fullName evidence="4">Menorin-like domain-containing protein</fullName>
    </recommendedName>
</protein>
<feature type="region of interest" description="Disordered" evidence="3">
    <location>
        <begin position="509"/>
        <end position="547"/>
    </location>
</feature>
<gene>
    <name evidence="5" type="ORF">PPROV_001125700</name>
</gene>
<feature type="compositionally biased region" description="Basic residues" evidence="3">
    <location>
        <begin position="527"/>
        <end position="538"/>
    </location>
</feature>
<dbReference type="Pfam" id="PF10223">
    <property type="entry name" value="Menorin_N"/>
    <property type="match status" value="1"/>
</dbReference>
<keyword evidence="2" id="KW-0175">Coiled coil</keyword>
<dbReference type="AlphaFoldDB" id="A0A830I657"/>
<dbReference type="EMBL" id="BNJQ01000043">
    <property type="protein sequence ID" value="GHP12529.1"/>
    <property type="molecule type" value="Genomic_DNA"/>
</dbReference>
<accession>A0A830I657</accession>
<name>A0A830I657_9CHLO</name>
<organism evidence="5 6">
    <name type="scientific">Pycnococcus provasolii</name>
    <dbReference type="NCBI Taxonomy" id="41880"/>
    <lineage>
        <taxon>Eukaryota</taxon>
        <taxon>Viridiplantae</taxon>
        <taxon>Chlorophyta</taxon>
        <taxon>Pseudoscourfieldiophyceae</taxon>
        <taxon>Pseudoscourfieldiales</taxon>
        <taxon>Pycnococcaceae</taxon>
        <taxon>Pycnococcus</taxon>
    </lineage>
</organism>
<feature type="compositionally biased region" description="Basic and acidic residues" evidence="3">
    <location>
        <begin position="509"/>
        <end position="524"/>
    </location>
</feature>
<evidence type="ECO:0000256" key="2">
    <source>
        <dbReference type="SAM" id="Coils"/>
    </source>
</evidence>
<evidence type="ECO:0000259" key="4">
    <source>
        <dbReference type="Pfam" id="PF10223"/>
    </source>
</evidence>
<evidence type="ECO:0000256" key="3">
    <source>
        <dbReference type="SAM" id="MobiDB-lite"/>
    </source>
</evidence>
<keyword evidence="6" id="KW-1185">Reference proteome</keyword>
<feature type="domain" description="Menorin-like" evidence="4">
    <location>
        <begin position="99"/>
        <end position="223"/>
    </location>
</feature>
<dbReference type="Proteomes" id="UP000660262">
    <property type="component" value="Unassembled WGS sequence"/>
</dbReference>
<comment type="similarity">
    <text evidence="1">Belongs to the menorin family.</text>
</comment>
<dbReference type="InterPro" id="IPR019356">
    <property type="entry name" value="Menorin_dom"/>
</dbReference>
<reference evidence="5" key="1">
    <citation type="submission" date="2020-10" db="EMBL/GenBank/DDBJ databases">
        <title>Unveiling of a novel bifunctional photoreceptor, Dualchrome1, isolated from a cosmopolitan green alga.</title>
        <authorList>
            <person name="Suzuki S."/>
            <person name="Kawachi M."/>
        </authorList>
    </citation>
    <scope>NUCLEOTIDE SEQUENCE</scope>
    <source>
        <strain evidence="5">NIES 2893</strain>
    </source>
</reference>
<proteinExistence type="inferred from homology"/>
<comment type="caution">
    <text evidence="5">The sequence shown here is derived from an EMBL/GenBank/DDBJ whole genome shotgun (WGS) entry which is preliminary data.</text>
</comment>
<feature type="coiled-coil region" evidence="2">
    <location>
        <begin position="341"/>
        <end position="401"/>
    </location>
</feature>
<evidence type="ECO:0000313" key="6">
    <source>
        <dbReference type="Proteomes" id="UP000660262"/>
    </source>
</evidence>
<evidence type="ECO:0000313" key="5">
    <source>
        <dbReference type="EMBL" id="GHP12529.1"/>
    </source>
</evidence>
<evidence type="ECO:0000256" key="1">
    <source>
        <dbReference type="ARBA" id="ARBA00044953"/>
    </source>
</evidence>